<protein>
    <submittedName>
        <fullName evidence="1">Uncharacterized protein</fullName>
    </submittedName>
</protein>
<dbReference type="EMBL" id="JAHRHJ020000009">
    <property type="protein sequence ID" value="KAH9302212.1"/>
    <property type="molecule type" value="Genomic_DNA"/>
</dbReference>
<reference evidence="1 2" key="1">
    <citation type="journal article" date="2021" name="Nat. Plants">
        <title>The Taxus genome provides insights into paclitaxel biosynthesis.</title>
        <authorList>
            <person name="Xiong X."/>
            <person name="Gou J."/>
            <person name="Liao Q."/>
            <person name="Li Y."/>
            <person name="Zhou Q."/>
            <person name="Bi G."/>
            <person name="Li C."/>
            <person name="Du R."/>
            <person name="Wang X."/>
            <person name="Sun T."/>
            <person name="Guo L."/>
            <person name="Liang H."/>
            <person name="Lu P."/>
            <person name="Wu Y."/>
            <person name="Zhang Z."/>
            <person name="Ro D.K."/>
            <person name="Shang Y."/>
            <person name="Huang S."/>
            <person name="Yan J."/>
        </authorList>
    </citation>
    <scope>NUCLEOTIDE SEQUENCE [LARGE SCALE GENOMIC DNA]</scope>
    <source>
        <strain evidence="1">Ta-2019</strain>
    </source>
</reference>
<organism evidence="1 2">
    <name type="scientific">Taxus chinensis</name>
    <name type="common">Chinese yew</name>
    <name type="synonym">Taxus wallichiana var. chinensis</name>
    <dbReference type="NCBI Taxonomy" id="29808"/>
    <lineage>
        <taxon>Eukaryota</taxon>
        <taxon>Viridiplantae</taxon>
        <taxon>Streptophyta</taxon>
        <taxon>Embryophyta</taxon>
        <taxon>Tracheophyta</taxon>
        <taxon>Spermatophyta</taxon>
        <taxon>Pinopsida</taxon>
        <taxon>Pinidae</taxon>
        <taxon>Conifers II</taxon>
        <taxon>Cupressales</taxon>
        <taxon>Taxaceae</taxon>
        <taxon>Taxus</taxon>
    </lineage>
</organism>
<evidence type="ECO:0000313" key="1">
    <source>
        <dbReference type="EMBL" id="KAH9302212.1"/>
    </source>
</evidence>
<dbReference type="Proteomes" id="UP000824469">
    <property type="component" value="Unassembled WGS sequence"/>
</dbReference>
<name>A0AA38CR54_TAXCH</name>
<comment type="caution">
    <text evidence="1">The sequence shown here is derived from an EMBL/GenBank/DDBJ whole genome shotgun (WGS) entry which is preliminary data.</text>
</comment>
<feature type="non-terminal residue" evidence="1">
    <location>
        <position position="97"/>
    </location>
</feature>
<keyword evidence="2" id="KW-1185">Reference proteome</keyword>
<gene>
    <name evidence="1" type="ORF">KI387_013795</name>
</gene>
<proteinExistence type="predicted"/>
<evidence type="ECO:0000313" key="2">
    <source>
        <dbReference type="Proteomes" id="UP000824469"/>
    </source>
</evidence>
<sequence>MAFAEQFRKVPNEKYFSASCTEELPKKRSSSQPKLFYSYGRSLLTITHFLCAKAKELPFPVGQLAASTEKTVGPWIQPVVGSVEVLGLNLLSIADYQ</sequence>
<dbReference type="AlphaFoldDB" id="A0AA38CR54"/>
<accession>A0AA38CR54</accession>